<feature type="transmembrane region" description="Helical" evidence="9">
    <location>
        <begin position="128"/>
        <end position="145"/>
    </location>
</feature>
<dbReference type="EMBL" id="ADBF01000253">
    <property type="protein sequence ID" value="EFE48585.1"/>
    <property type="molecule type" value="Genomic_DNA"/>
</dbReference>
<keyword evidence="6 9" id="KW-1133">Transmembrane helix</keyword>
<evidence type="ECO:0000259" key="10">
    <source>
        <dbReference type="Pfam" id="PF05957"/>
    </source>
</evidence>
<name>D4DU02_NEIEG</name>
<keyword evidence="8" id="KW-0175">Coiled coil</keyword>
<gene>
    <name evidence="12" type="ORF">NEIELOOT_02559</name>
</gene>
<evidence type="ECO:0000256" key="7">
    <source>
        <dbReference type="ARBA" id="ARBA00023136"/>
    </source>
</evidence>
<dbReference type="GO" id="GO:0005886">
    <property type="term" value="C:plasma membrane"/>
    <property type="evidence" value="ECO:0007669"/>
    <property type="project" value="UniProtKB-SubCell"/>
</dbReference>
<keyword evidence="4" id="KW-0997">Cell inner membrane</keyword>
<dbReference type="Proteomes" id="UP000005536">
    <property type="component" value="Unassembled WGS sequence"/>
</dbReference>
<dbReference type="PANTHER" id="PTHR35893">
    <property type="entry name" value="INNER MEMBRANE PROTEIN-RELATED"/>
    <property type="match status" value="1"/>
</dbReference>
<evidence type="ECO:0000256" key="3">
    <source>
        <dbReference type="ARBA" id="ARBA00022475"/>
    </source>
</evidence>
<dbReference type="InterPro" id="IPR043604">
    <property type="entry name" value="DUF883_N"/>
</dbReference>
<evidence type="ECO:0000256" key="8">
    <source>
        <dbReference type="SAM" id="Coils"/>
    </source>
</evidence>
<dbReference type="Pfam" id="PF05957">
    <property type="entry name" value="DUF883"/>
    <property type="match status" value="1"/>
</dbReference>
<dbReference type="PANTHER" id="PTHR35893:SF3">
    <property type="entry name" value="INNER MEMBRANE PROTEIN"/>
    <property type="match status" value="1"/>
</dbReference>
<evidence type="ECO:0008006" key="14">
    <source>
        <dbReference type="Google" id="ProtNLM"/>
    </source>
</evidence>
<evidence type="ECO:0000313" key="12">
    <source>
        <dbReference type="EMBL" id="EFE48585.1"/>
    </source>
</evidence>
<feature type="domain" description="DUF883" evidence="10">
    <location>
        <begin position="35"/>
        <end position="83"/>
    </location>
</feature>
<feature type="coiled-coil region" evidence="8">
    <location>
        <begin position="58"/>
        <end position="107"/>
    </location>
</feature>
<dbReference type="GO" id="GO:0043022">
    <property type="term" value="F:ribosome binding"/>
    <property type="evidence" value="ECO:0007669"/>
    <property type="project" value="InterPro"/>
</dbReference>
<evidence type="ECO:0000313" key="13">
    <source>
        <dbReference type="Proteomes" id="UP000005536"/>
    </source>
</evidence>
<dbReference type="InterPro" id="IPR010279">
    <property type="entry name" value="YqjD/ElaB"/>
</dbReference>
<protein>
    <recommendedName>
        <fullName evidence="14">DUF883 domain-containing protein</fullName>
    </recommendedName>
</protein>
<evidence type="ECO:0000256" key="4">
    <source>
        <dbReference type="ARBA" id="ARBA00022519"/>
    </source>
</evidence>
<organism evidence="12 13">
    <name type="scientific">Neisseria elongata subsp. glycolytica ATCC 29315</name>
    <dbReference type="NCBI Taxonomy" id="546263"/>
    <lineage>
        <taxon>Bacteria</taxon>
        <taxon>Pseudomonadati</taxon>
        <taxon>Pseudomonadota</taxon>
        <taxon>Betaproteobacteria</taxon>
        <taxon>Neisseriales</taxon>
        <taxon>Neisseriaceae</taxon>
        <taxon>Neisseria</taxon>
    </lineage>
</organism>
<dbReference type="AlphaFoldDB" id="D4DU02"/>
<evidence type="ECO:0000256" key="6">
    <source>
        <dbReference type="ARBA" id="ARBA00022989"/>
    </source>
</evidence>
<evidence type="ECO:0000256" key="9">
    <source>
        <dbReference type="SAM" id="Phobius"/>
    </source>
</evidence>
<dbReference type="InterPro" id="IPR043605">
    <property type="entry name" value="DUF883_C"/>
</dbReference>
<proteinExistence type="inferred from homology"/>
<dbReference type="Pfam" id="PF19029">
    <property type="entry name" value="DUF883_C"/>
    <property type="match status" value="1"/>
</dbReference>
<evidence type="ECO:0000259" key="11">
    <source>
        <dbReference type="Pfam" id="PF19029"/>
    </source>
</evidence>
<evidence type="ECO:0000256" key="2">
    <source>
        <dbReference type="ARBA" id="ARBA00010423"/>
    </source>
</evidence>
<reference evidence="12 13" key="1">
    <citation type="submission" date="2010-02" db="EMBL/GenBank/DDBJ databases">
        <authorList>
            <person name="Weinstock G."/>
            <person name="Sodergren E."/>
            <person name="Clifton S."/>
            <person name="Fulton L."/>
            <person name="Fulton B."/>
            <person name="Courtney L."/>
            <person name="Fronick C."/>
            <person name="Harrison M."/>
            <person name="Strong C."/>
            <person name="Farmer C."/>
            <person name="Delahaunty K."/>
            <person name="Markovic C."/>
            <person name="Hall O."/>
            <person name="Minx P."/>
            <person name="Tomlinson C."/>
            <person name="Mitreva M."/>
            <person name="Nelson J."/>
            <person name="Hou S."/>
            <person name="Wollam A."/>
            <person name="Pepin K.H."/>
            <person name="Johnson M."/>
            <person name="Bhonagiri V."/>
            <person name="Zhang X."/>
            <person name="Suruliraj S."/>
            <person name="Warren W."/>
            <person name="Chinwalla A."/>
            <person name="Mardis E.R."/>
            <person name="Wilson R.K."/>
        </authorList>
    </citation>
    <scope>NUCLEOTIDE SEQUENCE [LARGE SCALE GENOMIC DNA]</scope>
    <source>
        <strain evidence="12 13">ATCC 29315</strain>
    </source>
</reference>
<keyword evidence="5 9" id="KW-0812">Transmembrane</keyword>
<keyword evidence="7 9" id="KW-0472">Membrane</keyword>
<sequence>MDIMKRSVILPSLSTHREEGDVMSKSDYEARKAAMLEDIRAVMDDVEALYNKGVEEGSEEIEDLKTRLGDKLEAAKEKLSAFESDTAASLRKHSARAKKKFREFEDEASEQIKRRAKQADEAVHEKPYYAMGFAALAGLVVGVLLNRR</sequence>
<evidence type="ECO:0000256" key="5">
    <source>
        <dbReference type="ARBA" id="ARBA00022692"/>
    </source>
</evidence>
<comment type="caution">
    <text evidence="12">The sequence shown here is derived from an EMBL/GenBank/DDBJ whole genome shotgun (WGS) entry which is preliminary data.</text>
</comment>
<keyword evidence="3" id="KW-1003">Cell membrane</keyword>
<evidence type="ECO:0000256" key="1">
    <source>
        <dbReference type="ARBA" id="ARBA00004377"/>
    </source>
</evidence>
<accession>D4DU02</accession>
<comment type="similarity">
    <text evidence="2">Belongs to the ElaB/YgaM/YqjD family.</text>
</comment>
<comment type="subcellular location">
    <subcellularLocation>
        <location evidence="1">Cell inner membrane</location>
        <topology evidence="1">Single-pass membrane protein</topology>
    </subcellularLocation>
</comment>
<dbReference type="STRING" id="546263.NELON_04695"/>
<feature type="domain" description="DUF883" evidence="11">
    <location>
        <begin position="119"/>
        <end position="148"/>
    </location>
</feature>